<organism evidence="2 3">
    <name type="scientific">Orlajensenia flava</name>
    <dbReference type="NCBI Taxonomy" id="2565934"/>
    <lineage>
        <taxon>Bacteria</taxon>
        <taxon>Bacillati</taxon>
        <taxon>Actinomycetota</taxon>
        <taxon>Actinomycetes</taxon>
        <taxon>Micrococcales</taxon>
        <taxon>Microbacteriaceae</taxon>
        <taxon>Orlajensenia</taxon>
    </lineage>
</organism>
<gene>
    <name evidence="2" type="ORF">E6C70_09705</name>
</gene>
<protein>
    <submittedName>
        <fullName evidence="2">Uncharacterized protein</fullName>
    </submittedName>
</protein>
<keyword evidence="3" id="KW-1185">Reference proteome</keyword>
<evidence type="ECO:0000313" key="3">
    <source>
        <dbReference type="Proteomes" id="UP000307380"/>
    </source>
</evidence>
<keyword evidence="1" id="KW-0812">Transmembrane</keyword>
<dbReference type="Proteomes" id="UP000307380">
    <property type="component" value="Unassembled WGS sequence"/>
</dbReference>
<accession>A0A4S4FUI6</accession>
<feature type="transmembrane region" description="Helical" evidence="1">
    <location>
        <begin position="50"/>
        <end position="71"/>
    </location>
</feature>
<keyword evidence="1" id="KW-0472">Membrane</keyword>
<dbReference type="AlphaFoldDB" id="A0A4S4FUI6"/>
<keyword evidence="1" id="KW-1133">Transmembrane helix</keyword>
<sequence>MLFAAAVVLAGVGVVLLVWPSPSSFGWFAVEPDTSFGFVGGVQLVGPMTVWGWALIGVSAIVIAGVSGWLLGRRYQRRQSINFGFVGGARP</sequence>
<proteinExistence type="predicted"/>
<reference evidence="2 3" key="1">
    <citation type="submission" date="2019-04" db="EMBL/GenBank/DDBJ databases">
        <authorList>
            <person name="Jiang L."/>
        </authorList>
    </citation>
    <scope>NUCLEOTIDE SEQUENCE [LARGE SCALE GENOMIC DNA]</scope>
    <source>
        <strain evidence="2 3">YIM 131861</strain>
    </source>
</reference>
<comment type="caution">
    <text evidence="2">The sequence shown here is derived from an EMBL/GenBank/DDBJ whole genome shotgun (WGS) entry which is preliminary data.</text>
</comment>
<dbReference type="EMBL" id="SSSN01000005">
    <property type="protein sequence ID" value="THG34520.1"/>
    <property type="molecule type" value="Genomic_DNA"/>
</dbReference>
<evidence type="ECO:0000313" key="2">
    <source>
        <dbReference type="EMBL" id="THG34520.1"/>
    </source>
</evidence>
<evidence type="ECO:0000256" key="1">
    <source>
        <dbReference type="SAM" id="Phobius"/>
    </source>
</evidence>
<name>A0A4S4FUI6_9MICO</name>